<evidence type="ECO:0000313" key="2">
    <source>
        <dbReference type="Proteomes" id="UP000308652"/>
    </source>
</evidence>
<dbReference type="AlphaFoldDB" id="A0A5C3M526"/>
<evidence type="ECO:0000313" key="1">
    <source>
        <dbReference type="EMBL" id="TFK36231.1"/>
    </source>
</evidence>
<protein>
    <submittedName>
        <fullName evidence="1">Uncharacterized protein</fullName>
    </submittedName>
</protein>
<keyword evidence="2" id="KW-1185">Reference proteome</keyword>
<accession>A0A5C3M526</accession>
<gene>
    <name evidence="1" type="ORF">BDQ12DRAFT_687064</name>
</gene>
<sequence length="77" mass="8262">MSPGLASMSFPSIPRSLIAGLSWAQAGVLGLGRMNECRAGKALVVVHWARICCKNSCVSSEIWIRGSEVDIDTKRDA</sequence>
<dbReference type="Proteomes" id="UP000308652">
    <property type="component" value="Unassembled WGS sequence"/>
</dbReference>
<name>A0A5C3M526_9AGAR</name>
<organism evidence="1 2">
    <name type="scientific">Crucibulum laeve</name>
    <dbReference type="NCBI Taxonomy" id="68775"/>
    <lineage>
        <taxon>Eukaryota</taxon>
        <taxon>Fungi</taxon>
        <taxon>Dikarya</taxon>
        <taxon>Basidiomycota</taxon>
        <taxon>Agaricomycotina</taxon>
        <taxon>Agaricomycetes</taxon>
        <taxon>Agaricomycetidae</taxon>
        <taxon>Agaricales</taxon>
        <taxon>Agaricineae</taxon>
        <taxon>Nidulariaceae</taxon>
        <taxon>Crucibulum</taxon>
    </lineage>
</organism>
<dbReference type="EMBL" id="ML213615">
    <property type="protein sequence ID" value="TFK36231.1"/>
    <property type="molecule type" value="Genomic_DNA"/>
</dbReference>
<proteinExistence type="predicted"/>
<reference evidence="1 2" key="1">
    <citation type="journal article" date="2019" name="Nat. Ecol. Evol.">
        <title>Megaphylogeny resolves global patterns of mushroom evolution.</title>
        <authorList>
            <person name="Varga T."/>
            <person name="Krizsan K."/>
            <person name="Foldi C."/>
            <person name="Dima B."/>
            <person name="Sanchez-Garcia M."/>
            <person name="Sanchez-Ramirez S."/>
            <person name="Szollosi G.J."/>
            <person name="Szarkandi J.G."/>
            <person name="Papp V."/>
            <person name="Albert L."/>
            <person name="Andreopoulos W."/>
            <person name="Angelini C."/>
            <person name="Antonin V."/>
            <person name="Barry K.W."/>
            <person name="Bougher N.L."/>
            <person name="Buchanan P."/>
            <person name="Buyck B."/>
            <person name="Bense V."/>
            <person name="Catcheside P."/>
            <person name="Chovatia M."/>
            <person name="Cooper J."/>
            <person name="Damon W."/>
            <person name="Desjardin D."/>
            <person name="Finy P."/>
            <person name="Geml J."/>
            <person name="Haridas S."/>
            <person name="Hughes K."/>
            <person name="Justo A."/>
            <person name="Karasinski D."/>
            <person name="Kautmanova I."/>
            <person name="Kiss B."/>
            <person name="Kocsube S."/>
            <person name="Kotiranta H."/>
            <person name="LaButti K.M."/>
            <person name="Lechner B.E."/>
            <person name="Liimatainen K."/>
            <person name="Lipzen A."/>
            <person name="Lukacs Z."/>
            <person name="Mihaltcheva S."/>
            <person name="Morgado L.N."/>
            <person name="Niskanen T."/>
            <person name="Noordeloos M.E."/>
            <person name="Ohm R.A."/>
            <person name="Ortiz-Santana B."/>
            <person name="Ovrebo C."/>
            <person name="Racz N."/>
            <person name="Riley R."/>
            <person name="Savchenko A."/>
            <person name="Shiryaev A."/>
            <person name="Soop K."/>
            <person name="Spirin V."/>
            <person name="Szebenyi C."/>
            <person name="Tomsovsky M."/>
            <person name="Tulloss R.E."/>
            <person name="Uehling J."/>
            <person name="Grigoriev I.V."/>
            <person name="Vagvolgyi C."/>
            <person name="Papp T."/>
            <person name="Martin F.M."/>
            <person name="Miettinen O."/>
            <person name="Hibbett D.S."/>
            <person name="Nagy L.G."/>
        </authorList>
    </citation>
    <scope>NUCLEOTIDE SEQUENCE [LARGE SCALE GENOMIC DNA]</scope>
    <source>
        <strain evidence="1 2">CBS 166.37</strain>
    </source>
</reference>